<feature type="transmembrane region" description="Helical" evidence="1">
    <location>
        <begin position="6"/>
        <end position="33"/>
    </location>
</feature>
<comment type="caution">
    <text evidence="2">The sequence shown here is derived from an EMBL/GenBank/DDBJ whole genome shotgun (WGS) entry which is preliminary data.</text>
</comment>
<keyword evidence="1" id="KW-0812">Transmembrane</keyword>
<keyword evidence="1" id="KW-0472">Membrane</keyword>
<reference evidence="2 3" key="1">
    <citation type="submission" date="2018-08" db="EMBL/GenBank/DDBJ databases">
        <title>A genome reference for cultivated species of the human gut microbiota.</title>
        <authorList>
            <person name="Zou Y."/>
            <person name="Xue W."/>
            <person name="Luo G."/>
        </authorList>
    </citation>
    <scope>NUCLEOTIDE SEQUENCE [LARGE SCALE GENOMIC DNA]</scope>
    <source>
        <strain evidence="2 3">OM08-17AT</strain>
    </source>
</reference>
<evidence type="ECO:0000256" key="1">
    <source>
        <dbReference type="SAM" id="Phobius"/>
    </source>
</evidence>
<evidence type="ECO:0000313" key="3">
    <source>
        <dbReference type="Proteomes" id="UP000261016"/>
    </source>
</evidence>
<feature type="transmembrane region" description="Helical" evidence="1">
    <location>
        <begin position="91"/>
        <end position="108"/>
    </location>
</feature>
<name>A0A8B2ZNB3_STAWA</name>
<dbReference type="Proteomes" id="UP000261016">
    <property type="component" value="Unassembled WGS sequence"/>
</dbReference>
<gene>
    <name evidence="2" type="ORF">DXC19_11420</name>
</gene>
<protein>
    <recommendedName>
        <fullName evidence="4">DUF1648 domain-containing protein</fullName>
    </recommendedName>
</protein>
<dbReference type="EMBL" id="QSTD01000009">
    <property type="protein sequence ID" value="RGM28289.1"/>
    <property type="molecule type" value="Genomic_DNA"/>
</dbReference>
<feature type="transmembrane region" description="Helical" evidence="1">
    <location>
        <begin position="54"/>
        <end position="71"/>
    </location>
</feature>
<accession>A0A8B2ZNB3</accession>
<proteinExistence type="predicted"/>
<keyword evidence="1" id="KW-1133">Transmembrane helix</keyword>
<evidence type="ECO:0000313" key="2">
    <source>
        <dbReference type="EMBL" id="RGM28289.1"/>
    </source>
</evidence>
<organism evidence="2 3">
    <name type="scientific">Staphylococcus warneri</name>
    <dbReference type="NCBI Taxonomy" id="1292"/>
    <lineage>
        <taxon>Bacteria</taxon>
        <taxon>Bacillati</taxon>
        <taxon>Bacillota</taxon>
        <taxon>Bacilli</taxon>
        <taxon>Bacillales</taxon>
        <taxon>Staphylococcaceae</taxon>
        <taxon>Staphylococcus</taxon>
    </lineage>
</organism>
<dbReference type="AlphaFoldDB" id="A0A8B2ZNB3"/>
<evidence type="ECO:0008006" key="4">
    <source>
        <dbReference type="Google" id="ProtNLM"/>
    </source>
</evidence>
<sequence>MHYIYYFLAIFLFTILWGFLMAKFMPLSLIGIPATKVSKDRNYDERQTTMITEVIARTFILTSFAMLLNLILRVLHLEIAHSPIFDKYPELMYIILAVFFIIFNYWLVNRKYTSKGKLHEE</sequence>